<evidence type="ECO:0000256" key="1">
    <source>
        <dbReference type="ARBA" id="ARBA00000085"/>
    </source>
</evidence>
<dbReference type="InterPro" id="IPR036097">
    <property type="entry name" value="HisK_dim/P_sf"/>
</dbReference>
<comment type="similarity">
    <text evidence="2">In the N-terminal section; belongs to the phytochrome family.</text>
</comment>
<protein>
    <recommendedName>
        <fullName evidence="3">histidine kinase</fullName>
        <ecNumber evidence="3">2.7.13.3</ecNumber>
    </recommendedName>
</protein>
<proteinExistence type="inferred from homology"/>
<dbReference type="EMBL" id="JBHUPB010000003">
    <property type="protein sequence ID" value="MFD2966580.1"/>
    <property type="molecule type" value="Genomic_DNA"/>
</dbReference>
<dbReference type="SMART" id="SM00387">
    <property type="entry name" value="HATPase_c"/>
    <property type="match status" value="1"/>
</dbReference>
<dbReference type="InterPro" id="IPR035965">
    <property type="entry name" value="PAS-like_dom_sf"/>
</dbReference>
<keyword evidence="13" id="KW-0175">Coiled coil</keyword>
<dbReference type="Pfam" id="PF08446">
    <property type="entry name" value="PAS_2"/>
    <property type="match status" value="1"/>
</dbReference>
<evidence type="ECO:0000256" key="12">
    <source>
        <dbReference type="ARBA" id="ARBA00023170"/>
    </source>
</evidence>
<dbReference type="SUPFAM" id="SSF55874">
    <property type="entry name" value="ATPase domain of HSP90 chaperone/DNA topoisomerase II/histidine kinase"/>
    <property type="match status" value="1"/>
</dbReference>
<evidence type="ECO:0000256" key="8">
    <source>
        <dbReference type="ARBA" id="ARBA00022777"/>
    </source>
</evidence>
<dbReference type="InterPro" id="IPR005467">
    <property type="entry name" value="His_kinase_dom"/>
</dbReference>
<evidence type="ECO:0000259" key="15">
    <source>
        <dbReference type="PROSITE" id="PS50109"/>
    </source>
</evidence>
<evidence type="ECO:0000256" key="7">
    <source>
        <dbReference type="ARBA" id="ARBA00022741"/>
    </source>
</evidence>
<dbReference type="Gene3D" id="3.30.565.10">
    <property type="entry name" value="Histidine kinase-like ATPase, C-terminal domain"/>
    <property type="match status" value="1"/>
</dbReference>
<dbReference type="PRINTS" id="PR01033">
    <property type="entry name" value="PHYTOCHROME"/>
</dbReference>
<evidence type="ECO:0000256" key="10">
    <source>
        <dbReference type="ARBA" id="ARBA00022991"/>
    </source>
</evidence>
<evidence type="ECO:0000313" key="16">
    <source>
        <dbReference type="EMBL" id="MFD2966580.1"/>
    </source>
</evidence>
<comment type="catalytic activity">
    <reaction evidence="1">
        <text>ATP + protein L-histidine = ADP + protein N-phospho-L-histidine.</text>
        <dbReference type="EC" id="2.7.13.3"/>
    </reaction>
</comment>
<evidence type="ECO:0000256" key="9">
    <source>
        <dbReference type="ARBA" id="ARBA00022840"/>
    </source>
</evidence>
<dbReference type="PANTHER" id="PTHR42878">
    <property type="entry name" value="TWO-COMPONENT HISTIDINE KINASE"/>
    <property type="match status" value="1"/>
</dbReference>
<keyword evidence="12" id="KW-0675">Receptor</keyword>
<dbReference type="InterPro" id="IPR029016">
    <property type="entry name" value="GAF-like_dom_sf"/>
</dbReference>
<dbReference type="InterPro" id="IPR050351">
    <property type="entry name" value="BphY/WalK/GraS-like"/>
</dbReference>
<dbReference type="PROSITE" id="PS50109">
    <property type="entry name" value="HIS_KIN"/>
    <property type="match status" value="1"/>
</dbReference>
<dbReference type="InterPro" id="IPR043150">
    <property type="entry name" value="Phytochrome_PHY_sf"/>
</dbReference>
<dbReference type="Pfam" id="PF00512">
    <property type="entry name" value="HisKA"/>
    <property type="match status" value="1"/>
</dbReference>
<evidence type="ECO:0000256" key="11">
    <source>
        <dbReference type="ARBA" id="ARBA00023012"/>
    </source>
</evidence>
<dbReference type="PANTHER" id="PTHR42878:SF7">
    <property type="entry name" value="SENSOR HISTIDINE KINASE GLRK"/>
    <property type="match status" value="1"/>
</dbReference>
<dbReference type="InterPro" id="IPR016132">
    <property type="entry name" value="Phyto_chromo_attachment"/>
</dbReference>
<keyword evidence="17" id="KW-1185">Reference proteome</keyword>
<evidence type="ECO:0000256" key="3">
    <source>
        <dbReference type="ARBA" id="ARBA00012438"/>
    </source>
</evidence>
<dbReference type="SUPFAM" id="SSF55785">
    <property type="entry name" value="PYP-like sensor domain (PAS domain)"/>
    <property type="match status" value="1"/>
</dbReference>
<reference evidence="17" key="1">
    <citation type="journal article" date="2019" name="Int. J. Syst. Evol. Microbiol.">
        <title>The Global Catalogue of Microorganisms (GCM) 10K type strain sequencing project: providing services to taxonomists for standard genome sequencing and annotation.</title>
        <authorList>
            <consortium name="The Broad Institute Genomics Platform"/>
            <consortium name="The Broad Institute Genome Sequencing Center for Infectious Disease"/>
            <person name="Wu L."/>
            <person name="Ma J."/>
        </authorList>
    </citation>
    <scope>NUCLEOTIDE SEQUENCE [LARGE SCALE GENOMIC DNA]</scope>
    <source>
        <strain evidence="17">KCTC 22814</strain>
    </source>
</reference>
<feature type="coiled-coil region" evidence="13">
    <location>
        <begin position="497"/>
        <end position="524"/>
    </location>
</feature>
<dbReference type="InterPro" id="IPR003594">
    <property type="entry name" value="HATPase_dom"/>
</dbReference>
<evidence type="ECO:0000256" key="5">
    <source>
        <dbReference type="ARBA" id="ARBA00022606"/>
    </source>
</evidence>
<accession>A0ABW6BFE7</accession>
<dbReference type="Gene3D" id="3.30.450.40">
    <property type="match status" value="1"/>
</dbReference>
<dbReference type="SMART" id="SM00065">
    <property type="entry name" value="GAF"/>
    <property type="match status" value="1"/>
</dbReference>
<dbReference type="InterPro" id="IPR003661">
    <property type="entry name" value="HisK_dim/P_dom"/>
</dbReference>
<keyword evidence="8" id="KW-0418">Kinase</keyword>
<keyword evidence="4" id="KW-0600">Photoreceptor protein</keyword>
<organism evidence="16 17">
    <name type="scientific">Sphingobacterium bambusae</name>
    <dbReference type="NCBI Taxonomy" id="662858"/>
    <lineage>
        <taxon>Bacteria</taxon>
        <taxon>Pseudomonadati</taxon>
        <taxon>Bacteroidota</taxon>
        <taxon>Sphingobacteriia</taxon>
        <taxon>Sphingobacteriales</taxon>
        <taxon>Sphingobacteriaceae</taxon>
        <taxon>Sphingobacterium</taxon>
    </lineage>
</organism>
<name>A0ABW6BFE7_9SPHI</name>
<dbReference type="Proteomes" id="UP001597525">
    <property type="component" value="Unassembled WGS sequence"/>
</dbReference>
<dbReference type="GO" id="GO:0005524">
    <property type="term" value="F:ATP binding"/>
    <property type="evidence" value="ECO:0007669"/>
    <property type="project" value="UniProtKB-KW"/>
</dbReference>
<evidence type="ECO:0000256" key="6">
    <source>
        <dbReference type="ARBA" id="ARBA00022679"/>
    </source>
</evidence>
<dbReference type="Pfam" id="PF01590">
    <property type="entry name" value="GAF"/>
    <property type="match status" value="1"/>
</dbReference>
<dbReference type="Gene3D" id="3.30.450.20">
    <property type="entry name" value="PAS domain"/>
    <property type="match status" value="1"/>
</dbReference>
<dbReference type="EC" id="2.7.13.3" evidence="3"/>
<keyword evidence="7" id="KW-0547">Nucleotide-binding</keyword>
<dbReference type="Pfam" id="PF02518">
    <property type="entry name" value="HATPase_c"/>
    <property type="match status" value="1"/>
</dbReference>
<dbReference type="CDD" id="cd00082">
    <property type="entry name" value="HisKA"/>
    <property type="match status" value="1"/>
</dbReference>
<gene>
    <name evidence="16" type="ORF">ACFS7Y_04235</name>
</gene>
<evidence type="ECO:0000313" key="17">
    <source>
        <dbReference type="Proteomes" id="UP001597525"/>
    </source>
</evidence>
<feature type="domain" description="Phytochrome chromophore attachment site" evidence="14">
    <location>
        <begin position="144"/>
        <end position="302"/>
    </location>
</feature>
<keyword evidence="11" id="KW-0902">Two-component regulatory system</keyword>
<keyword evidence="6" id="KW-0808">Transferase</keyword>
<evidence type="ECO:0000256" key="13">
    <source>
        <dbReference type="SAM" id="Coils"/>
    </source>
</evidence>
<dbReference type="InterPro" id="IPR013515">
    <property type="entry name" value="Phytochrome_cen-reg"/>
</dbReference>
<dbReference type="Gene3D" id="1.10.287.130">
    <property type="match status" value="1"/>
</dbReference>
<comment type="caution">
    <text evidence="16">The sequence shown here is derived from an EMBL/GenBank/DDBJ whole genome shotgun (WGS) entry which is preliminary data.</text>
</comment>
<dbReference type="InterPro" id="IPR001294">
    <property type="entry name" value="Phytochrome"/>
</dbReference>
<dbReference type="Gene3D" id="3.30.450.270">
    <property type="match status" value="1"/>
</dbReference>
<evidence type="ECO:0000256" key="2">
    <source>
        <dbReference type="ARBA" id="ARBA00006402"/>
    </source>
</evidence>
<keyword evidence="9 16" id="KW-0067">ATP-binding</keyword>
<evidence type="ECO:0000259" key="14">
    <source>
        <dbReference type="PROSITE" id="PS50046"/>
    </source>
</evidence>
<dbReference type="InterPro" id="IPR013654">
    <property type="entry name" value="PAS_2"/>
</dbReference>
<dbReference type="SUPFAM" id="SSF47384">
    <property type="entry name" value="Homodimeric domain of signal transducing histidine kinase"/>
    <property type="match status" value="1"/>
</dbReference>
<keyword evidence="5" id="KW-0716">Sensory transduction</keyword>
<feature type="domain" description="Histidine kinase" evidence="15">
    <location>
        <begin position="524"/>
        <end position="735"/>
    </location>
</feature>
<dbReference type="InterPro" id="IPR036890">
    <property type="entry name" value="HATPase_C_sf"/>
</dbReference>
<dbReference type="RefSeq" id="WP_320184362.1">
    <property type="nucleotide sequence ID" value="NZ_CP138332.1"/>
</dbReference>
<keyword evidence="10" id="KW-0157">Chromophore</keyword>
<dbReference type="PROSITE" id="PS50046">
    <property type="entry name" value="PHYTOCHROME_2"/>
    <property type="match status" value="1"/>
</dbReference>
<dbReference type="Pfam" id="PF00360">
    <property type="entry name" value="PHY"/>
    <property type="match status" value="1"/>
</dbReference>
<evidence type="ECO:0000256" key="4">
    <source>
        <dbReference type="ARBA" id="ARBA00022543"/>
    </source>
</evidence>
<sequence>MNSDLLDLCSQEPIHIPGAIQSHGMLIVMDEKGIIHQCSANVEALTGISYTDILGGSVTLLNKALGKDHANNFLVELVSLSWHDGEFRPSNPYQVRIGREFFNVILSQSADNYLVDFEPQQSDLFQDPQNKVGASLSHMLADNELQSILENAVQQTRHIIGYQRVMIYKFHQDGHGEVIAEDREAELESWLGLHYPASDIPQQARELYKRNYTRLIANVHEQPISIVGLDPAPVDLSDSSLRAVSPVHIRYLKNMKVDSSFSVSIIVEGELWGLIACHNYSPRYINYRQRETAKLVGQVLSSCIAMRSQESQQKELLSFQAAVMEIVRSLQNTDNIADIVQACGANMLKTFDAVGFAFYFEGELYGFGDVPYEEQIALLSSKLASTHAAEIFATDQVSSDSLLADLAGTSFAGVMACQLSAELKDYLFLFREEKASVVRWAGKPDKIVEFDDKAQPFISPRNSFEQWLQEVKGYARPWSTTEQQIFIQIRDEINYAVARKVNELRKLNEKLREAYAELDSFAHTVSHDLKTPLTAIKAYAELIQRKSTENDVQGMAGKIKGSAEQLTKMVHTVLEYAKVGQKFVNKEHVEMSSLLWNIREHLLVSKLNEHLQLDILSTPPVEGDPILIFQVFLNVIENAVKYSHKVTRPIVSVEGTLDASHVVYRITDNGVGINAKQQEHIFGLFSRIGDLDSFEGSGVGLATVKKIMSRHGAQITVESQEGIGSTFILRFPRNSVA</sequence>
<dbReference type="SUPFAM" id="SSF55781">
    <property type="entry name" value="GAF domain-like"/>
    <property type="match status" value="2"/>
</dbReference>
<dbReference type="SMART" id="SM00388">
    <property type="entry name" value="HisKA"/>
    <property type="match status" value="1"/>
</dbReference>
<dbReference type="InterPro" id="IPR003018">
    <property type="entry name" value="GAF"/>
</dbReference>